<dbReference type="STRING" id="136273.GY22_04515"/>
<protein>
    <recommendedName>
        <fullName evidence="3">Glycine cleavage system H protein</fullName>
    </recommendedName>
</protein>
<comment type="similarity">
    <text evidence="1 3">Belongs to the GcvH family.</text>
</comment>
<accession>A0A0W8IM11</accession>
<dbReference type="CDD" id="cd06848">
    <property type="entry name" value="GCS_H"/>
    <property type="match status" value="1"/>
</dbReference>
<dbReference type="NCBIfam" id="TIGR00527">
    <property type="entry name" value="gcvH"/>
    <property type="match status" value="1"/>
</dbReference>
<dbReference type="InterPro" id="IPR011053">
    <property type="entry name" value="Single_hybrid_motif"/>
</dbReference>
<evidence type="ECO:0000256" key="3">
    <source>
        <dbReference type="HAMAP-Rule" id="MF_00272"/>
    </source>
</evidence>
<dbReference type="PANTHER" id="PTHR11715">
    <property type="entry name" value="GLYCINE CLEAVAGE SYSTEM H PROTEIN"/>
    <property type="match status" value="1"/>
</dbReference>
<reference evidence="7" key="1">
    <citation type="submission" date="2015-12" db="EMBL/GenBank/DDBJ databases">
        <authorList>
            <person name="Nair G.R."/>
            <person name="Kaur G."/>
            <person name="Mayilraj S."/>
        </authorList>
    </citation>
    <scope>NUCLEOTIDE SEQUENCE [LARGE SCALE GENOMIC DNA]</scope>
    <source>
        <strain evidence="7">CD08_4</strain>
    </source>
</reference>
<dbReference type="PROSITE" id="PS00189">
    <property type="entry name" value="LIPOYL"/>
    <property type="match status" value="1"/>
</dbReference>
<dbReference type="eggNOG" id="COG0509">
    <property type="taxonomic scope" value="Bacteria"/>
</dbReference>
<evidence type="ECO:0000256" key="4">
    <source>
        <dbReference type="PIRSR" id="PIRSR617453-50"/>
    </source>
</evidence>
<dbReference type="AlphaFoldDB" id="A0A0W8IM11"/>
<comment type="function">
    <text evidence="3">The glycine cleavage system catalyzes the degradation of glycine. The H protein shuttles the methylamine group of glycine from the P protein to the T protein.</text>
</comment>
<dbReference type="EMBL" id="LQBK01000005">
    <property type="protein sequence ID" value="KUG61298.1"/>
    <property type="molecule type" value="Genomic_DNA"/>
</dbReference>
<dbReference type="Gene3D" id="2.40.50.100">
    <property type="match status" value="1"/>
</dbReference>
<evidence type="ECO:0000256" key="1">
    <source>
        <dbReference type="ARBA" id="ARBA00009249"/>
    </source>
</evidence>
<dbReference type="InterPro" id="IPR002930">
    <property type="entry name" value="GCV_H"/>
</dbReference>
<dbReference type="InterPro" id="IPR017453">
    <property type="entry name" value="GCV_H_sub"/>
</dbReference>
<keyword evidence="2 3" id="KW-0450">Lipoyl</keyword>
<dbReference type="HAMAP" id="MF_00272">
    <property type="entry name" value="GcvH"/>
    <property type="match status" value="1"/>
</dbReference>
<sequence>MSTIPSHLRYSAEHEWVDESSPVKVGLSAVAVDALGDVVYLDLPEAGATVTAGEVCGEVESTKSVSELFAPVSGTVAEVNAAVVDEPGLVNSDPYGEGWLFTVEVTEEGELLTAEQYAQAQEEQA</sequence>
<dbReference type="InterPro" id="IPR033753">
    <property type="entry name" value="GCV_H/Fam206"/>
</dbReference>
<dbReference type="InterPro" id="IPR003016">
    <property type="entry name" value="2-oxoA_DH_lipoyl-BS"/>
</dbReference>
<dbReference type="Pfam" id="PF01597">
    <property type="entry name" value="GCV_H"/>
    <property type="match status" value="1"/>
</dbReference>
<dbReference type="PANTHER" id="PTHR11715:SF3">
    <property type="entry name" value="GLYCINE CLEAVAGE SYSTEM H PROTEIN-RELATED"/>
    <property type="match status" value="1"/>
</dbReference>
<organism evidence="6 7">
    <name type="scientific">Kocuria rosea subsp. polaris</name>
    <dbReference type="NCBI Taxonomy" id="136273"/>
    <lineage>
        <taxon>Bacteria</taxon>
        <taxon>Bacillati</taxon>
        <taxon>Actinomycetota</taxon>
        <taxon>Actinomycetes</taxon>
        <taxon>Micrococcales</taxon>
        <taxon>Micrococcaceae</taxon>
        <taxon>Kocuria</taxon>
    </lineage>
</organism>
<comment type="caution">
    <text evidence="6">The sequence shown here is derived from an EMBL/GenBank/DDBJ whole genome shotgun (WGS) entry which is preliminary data.</text>
</comment>
<name>A0A0W8IM11_KOCRO</name>
<dbReference type="PROSITE" id="PS50968">
    <property type="entry name" value="BIOTINYL_LIPOYL"/>
    <property type="match status" value="1"/>
</dbReference>
<dbReference type="NCBIfam" id="NF002270">
    <property type="entry name" value="PRK01202.1"/>
    <property type="match status" value="1"/>
</dbReference>
<dbReference type="RefSeq" id="WP_058873331.1">
    <property type="nucleotide sequence ID" value="NZ_LQBK01000005.1"/>
</dbReference>
<gene>
    <name evidence="3" type="primary">gcvH</name>
    <name evidence="6" type="ORF">AVL61_12895</name>
</gene>
<evidence type="ECO:0000313" key="7">
    <source>
        <dbReference type="Proteomes" id="UP000053512"/>
    </source>
</evidence>
<dbReference type="GO" id="GO:0019464">
    <property type="term" value="P:glycine decarboxylation via glycine cleavage system"/>
    <property type="evidence" value="ECO:0007669"/>
    <property type="project" value="UniProtKB-UniRule"/>
</dbReference>
<feature type="domain" description="Lipoyl-binding" evidence="5">
    <location>
        <begin position="22"/>
        <end position="104"/>
    </location>
</feature>
<dbReference type="OrthoDB" id="9796712at2"/>
<feature type="modified residue" description="N6-lipoyllysine" evidence="3 4">
    <location>
        <position position="63"/>
    </location>
</feature>
<evidence type="ECO:0000313" key="6">
    <source>
        <dbReference type="EMBL" id="KUG61298.1"/>
    </source>
</evidence>
<evidence type="ECO:0000256" key="2">
    <source>
        <dbReference type="ARBA" id="ARBA00022823"/>
    </source>
</evidence>
<comment type="subunit">
    <text evidence="3">The glycine cleavage system is composed of four proteins: P, T, L and H.</text>
</comment>
<comment type="cofactor">
    <cofactor evidence="3">
        <name>(R)-lipoate</name>
        <dbReference type="ChEBI" id="CHEBI:83088"/>
    </cofactor>
    <text evidence="3">Binds 1 lipoyl cofactor covalently.</text>
</comment>
<dbReference type="InterPro" id="IPR000089">
    <property type="entry name" value="Biotin_lipoyl"/>
</dbReference>
<dbReference type="Proteomes" id="UP000053512">
    <property type="component" value="Unassembled WGS sequence"/>
</dbReference>
<evidence type="ECO:0000259" key="5">
    <source>
        <dbReference type="PROSITE" id="PS50968"/>
    </source>
</evidence>
<dbReference type="GO" id="GO:0005960">
    <property type="term" value="C:glycine cleavage complex"/>
    <property type="evidence" value="ECO:0007669"/>
    <property type="project" value="InterPro"/>
</dbReference>
<dbReference type="SUPFAM" id="SSF51230">
    <property type="entry name" value="Single hybrid motif"/>
    <property type="match status" value="1"/>
</dbReference>
<proteinExistence type="inferred from homology"/>
<dbReference type="GO" id="GO:0009249">
    <property type="term" value="P:protein lipoylation"/>
    <property type="evidence" value="ECO:0007669"/>
    <property type="project" value="TreeGrafter"/>
</dbReference>
<dbReference type="GO" id="GO:0005829">
    <property type="term" value="C:cytosol"/>
    <property type="evidence" value="ECO:0007669"/>
    <property type="project" value="TreeGrafter"/>
</dbReference>